<dbReference type="GO" id="GO:0006259">
    <property type="term" value="P:DNA metabolic process"/>
    <property type="evidence" value="ECO:0007669"/>
    <property type="project" value="InterPro"/>
</dbReference>
<gene>
    <name evidence="2" type="ORF">EQG66_07545</name>
</gene>
<dbReference type="Pfam" id="PF03837">
    <property type="entry name" value="RecT"/>
    <property type="match status" value="1"/>
</dbReference>
<evidence type="ECO:0000256" key="1">
    <source>
        <dbReference type="SAM" id="MobiDB-lite"/>
    </source>
</evidence>
<organism evidence="2 3">
    <name type="scientific">Sphingobium fluviale</name>
    <dbReference type="NCBI Taxonomy" id="2506423"/>
    <lineage>
        <taxon>Bacteria</taxon>
        <taxon>Pseudomonadati</taxon>
        <taxon>Pseudomonadota</taxon>
        <taxon>Alphaproteobacteria</taxon>
        <taxon>Sphingomonadales</taxon>
        <taxon>Sphingomonadaceae</taxon>
        <taxon>Sphingobium</taxon>
    </lineage>
</organism>
<evidence type="ECO:0000313" key="3">
    <source>
        <dbReference type="Proteomes" id="UP000290958"/>
    </source>
</evidence>
<dbReference type="GO" id="GO:0003677">
    <property type="term" value="F:DNA binding"/>
    <property type="evidence" value="ECO:0007669"/>
    <property type="project" value="InterPro"/>
</dbReference>
<dbReference type="AlphaFoldDB" id="A0A4Q1KHD3"/>
<name>A0A4Q1KHD3_9SPHN</name>
<keyword evidence="3" id="KW-1185">Reference proteome</keyword>
<proteinExistence type="predicted"/>
<dbReference type="EMBL" id="SBKP01000006">
    <property type="protein sequence ID" value="RXR28922.1"/>
    <property type="molecule type" value="Genomic_DNA"/>
</dbReference>
<feature type="region of interest" description="Disordered" evidence="1">
    <location>
        <begin position="289"/>
        <end position="317"/>
    </location>
</feature>
<dbReference type="Proteomes" id="UP000290958">
    <property type="component" value="Unassembled WGS sequence"/>
</dbReference>
<evidence type="ECO:0000313" key="2">
    <source>
        <dbReference type="EMBL" id="RXR28922.1"/>
    </source>
</evidence>
<reference evidence="3" key="1">
    <citation type="submission" date="2019-01" db="EMBL/GenBank/DDBJ databases">
        <title>Cytophagaceae bacterium strain CAR-16.</title>
        <authorList>
            <person name="Chen W.-M."/>
        </authorList>
    </citation>
    <scope>NUCLEOTIDE SEQUENCE [LARGE SCALE GENOMIC DNA]</scope>
    <source>
        <strain evidence="3">CHR27</strain>
    </source>
</reference>
<protein>
    <recommendedName>
        <fullName evidence="4">Recombinase RecT</fullName>
    </recommendedName>
</protein>
<accession>A0A4Q1KHD3</accession>
<sequence>MWGSHVQSGGRPPARIDKGYPWHWPCGRSLRRSGGPLESSIRRIIVANEIVEAENPLRKFDADVLKSIGSTSVDGTTPRSTFLPGDMGEAMELAKLMAASNFVPPHMRSKAGDCLAIVMQATRWGMDPFAVGNKTFFVNDRMAFESQLVNAVVNSSNALNGRLKVSWEGDGNDLVCVVSGFVKGDPDIKTRRVPIKNITTRNSPLWKQDPEQQLAYYATRAWARLYTPEVLMGVYTPDEVQEMPPVDGGRLTATATRPALTSAMLASQANGEAADKDYVAASSYGRINGIVDDEPETGRSDEQHGDQHDGTDGNPAERKAADLISLTVSAENMDELALVQAEADKHLPALPDELAARLTAALDAAEARILRNQGD</sequence>
<comment type="caution">
    <text evidence="2">The sequence shown here is derived from an EMBL/GenBank/DDBJ whole genome shotgun (WGS) entry which is preliminary data.</text>
</comment>
<dbReference type="OrthoDB" id="8909920at2"/>
<feature type="compositionally biased region" description="Basic and acidic residues" evidence="1">
    <location>
        <begin position="296"/>
        <end position="317"/>
    </location>
</feature>
<dbReference type="InterPro" id="IPR018330">
    <property type="entry name" value="RecT_fam"/>
</dbReference>
<evidence type="ECO:0008006" key="4">
    <source>
        <dbReference type="Google" id="ProtNLM"/>
    </source>
</evidence>